<dbReference type="GO" id="GO:0032259">
    <property type="term" value="P:methylation"/>
    <property type="evidence" value="ECO:0007669"/>
    <property type="project" value="UniProtKB-KW"/>
</dbReference>
<keyword evidence="4" id="KW-1185">Reference proteome</keyword>
<dbReference type="InterPro" id="IPR029063">
    <property type="entry name" value="SAM-dependent_MTases_sf"/>
</dbReference>
<dbReference type="RefSeq" id="WP_183910081.1">
    <property type="nucleotide sequence ID" value="NZ_JACHXZ010000002.1"/>
</dbReference>
<feature type="domain" description="Methyltransferase type 11" evidence="2">
    <location>
        <begin position="107"/>
        <end position="151"/>
    </location>
</feature>
<dbReference type="AlphaFoldDB" id="A0A839UL94"/>
<dbReference type="GO" id="GO:0008757">
    <property type="term" value="F:S-adenosylmethionine-dependent methyltransferase activity"/>
    <property type="evidence" value="ECO:0007669"/>
    <property type="project" value="InterPro"/>
</dbReference>
<sequence>MSYLTPPERFKRLPGLTHWGRGLPPLSEAVPAMEAWFRTPVGQEILSRELQQVDEVLQCLFGYHLCQLSVCRNLELTATSRILHRFSLNPLSPTGDQDHGPAALALPEQLPLPAESTDVVLLHHILEFSNRPHQVLREAARVLMPRGHLVIVGFNPWSLLGAWKALATWSREPHWRYQALSVRRLTDWLRLLDIEASSLSRGFYRPPVQGLRALSMLQTWDSWCERWQWQGGGFYVLVARKEVTPLTPIRPLWAAGEVLQGLGAGSLPKSNKVARRQAAPPRNRGYKNPPSQS</sequence>
<keyword evidence="3" id="KW-0489">Methyltransferase</keyword>
<evidence type="ECO:0000259" key="2">
    <source>
        <dbReference type="Pfam" id="PF08241"/>
    </source>
</evidence>
<accession>A0A839UL94</accession>
<dbReference type="Gene3D" id="3.40.50.150">
    <property type="entry name" value="Vaccinia Virus protein VP39"/>
    <property type="match status" value="1"/>
</dbReference>
<comment type="caution">
    <text evidence="3">The sequence shown here is derived from an EMBL/GenBank/DDBJ whole genome shotgun (WGS) entry which is preliminary data.</text>
</comment>
<gene>
    <name evidence="3" type="ORF">FHS30_001796</name>
</gene>
<organism evidence="3 4">
    <name type="scientific">Simiduia aestuariiviva</name>
    <dbReference type="NCBI Taxonomy" id="1510459"/>
    <lineage>
        <taxon>Bacteria</taxon>
        <taxon>Pseudomonadati</taxon>
        <taxon>Pseudomonadota</taxon>
        <taxon>Gammaproteobacteria</taxon>
        <taxon>Cellvibrionales</taxon>
        <taxon>Cellvibrionaceae</taxon>
        <taxon>Simiduia</taxon>
    </lineage>
</organism>
<name>A0A839UL94_9GAMM</name>
<dbReference type="SUPFAM" id="SSF53335">
    <property type="entry name" value="S-adenosyl-L-methionine-dependent methyltransferases"/>
    <property type="match status" value="1"/>
</dbReference>
<evidence type="ECO:0000313" key="4">
    <source>
        <dbReference type="Proteomes" id="UP000559987"/>
    </source>
</evidence>
<dbReference type="Proteomes" id="UP000559987">
    <property type="component" value="Unassembled WGS sequence"/>
</dbReference>
<proteinExistence type="predicted"/>
<evidence type="ECO:0000313" key="3">
    <source>
        <dbReference type="EMBL" id="MBB3168612.1"/>
    </source>
</evidence>
<feature type="region of interest" description="Disordered" evidence="1">
    <location>
        <begin position="266"/>
        <end position="293"/>
    </location>
</feature>
<reference evidence="3 4" key="1">
    <citation type="submission" date="2020-08" db="EMBL/GenBank/DDBJ databases">
        <title>Genomic Encyclopedia of Type Strains, Phase III (KMG-III): the genomes of soil and plant-associated and newly described type strains.</title>
        <authorList>
            <person name="Whitman W."/>
        </authorList>
    </citation>
    <scope>NUCLEOTIDE SEQUENCE [LARGE SCALE GENOMIC DNA]</scope>
    <source>
        <strain evidence="3 4">CECT 8571</strain>
    </source>
</reference>
<dbReference type="EMBL" id="JACHXZ010000002">
    <property type="protein sequence ID" value="MBB3168612.1"/>
    <property type="molecule type" value="Genomic_DNA"/>
</dbReference>
<dbReference type="Pfam" id="PF08241">
    <property type="entry name" value="Methyltransf_11"/>
    <property type="match status" value="1"/>
</dbReference>
<protein>
    <submittedName>
        <fullName evidence="3">SAM-dependent methyltransferase</fullName>
    </submittedName>
</protein>
<evidence type="ECO:0000256" key="1">
    <source>
        <dbReference type="SAM" id="MobiDB-lite"/>
    </source>
</evidence>
<keyword evidence="3" id="KW-0808">Transferase</keyword>
<dbReference type="InterPro" id="IPR013216">
    <property type="entry name" value="Methyltransf_11"/>
</dbReference>